<evidence type="ECO:0000313" key="1">
    <source>
        <dbReference type="EMBL" id="KAI4351757.1"/>
    </source>
</evidence>
<accession>A0ACB9PT72</accession>
<evidence type="ECO:0000313" key="2">
    <source>
        <dbReference type="Proteomes" id="UP000828941"/>
    </source>
</evidence>
<dbReference type="EMBL" id="CM039428">
    <property type="protein sequence ID" value="KAI4351757.1"/>
    <property type="molecule type" value="Genomic_DNA"/>
</dbReference>
<reference evidence="1 2" key="1">
    <citation type="journal article" date="2022" name="DNA Res.">
        <title>Chromosomal-level genome assembly of the orchid tree Bauhinia variegata (Leguminosae; Cercidoideae) supports the allotetraploid origin hypothesis of Bauhinia.</title>
        <authorList>
            <person name="Zhong Y."/>
            <person name="Chen Y."/>
            <person name="Zheng D."/>
            <person name="Pang J."/>
            <person name="Liu Y."/>
            <person name="Luo S."/>
            <person name="Meng S."/>
            <person name="Qian L."/>
            <person name="Wei D."/>
            <person name="Dai S."/>
            <person name="Zhou R."/>
        </authorList>
    </citation>
    <scope>NUCLEOTIDE SEQUENCE [LARGE SCALE GENOMIC DNA]</scope>
    <source>
        <strain evidence="1">BV-YZ2020</strain>
    </source>
</reference>
<comment type="caution">
    <text evidence="1">The sequence shown here is derived from an EMBL/GenBank/DDBJ whole genome shotgun (WGS) entry which is preliminary data.</text>
</comment>
<keyword evidence="2" id="KW-1185">Reference proteome</keyword>
<proteinExistence type="predicted"/>
<gene>
    <name evidence="1" type="ORF">L6164_006079</name>
</gene>
<sequence length="966" mass="109889">MFKSWSKKNKIKCVFKMQFQATQVPKMKKSALMISLVPDDVGKPTVKLEKAPIQDGTCLWENPIFESVKLIRDAKSGNLYEKIYHLVVSTGSSKSGFLGEASIDFAGFAAETEPVTISLPLKFANSGVILHVTIQNVEGYTDQRNGEYHGAMGLCNEGGLKHRMSFGSTGESSYNIDEDGKPTKRYGYAEQNAATVEESNGTSPIADSWEEFKTENGATDGKKTSQDAYSFLAHFKKNPQTNGTADAISTGAHAGKRSHTDWSVGSESDGSLGEWTNSLQDNLPRERPQESTDNATEMLKSEIASLKRQLEVSELELQSLRRQIVKESSWGQNMSKQIIILREERDAIKTKYEELKSQKNFNNETETSRVLQSEIKDARLQLEATKEELDYEKELSSNLKLQLQKTQTSNSQLILAVRELEALPEHKNKELLYLSTNKNFKVGREPDESDATEVDTLKQKIADLKDEIAINNKPNEELNEHIEELSLEYELLKKENLDVSLRLKQGEAQQIMLQNEHSASLATIQQLESQVDILEEKIKNQADEFSGSLDCINELENQVKSLEKELKIQAENFEDDIYAMNCAKTEQEERAIQAEEALRKTRHNNAITSERFQEEYRMLSVEMASKVEESEKVTLKAIAEADELQQKNKLMEEMLQKCNRELRLVNDQNELKMKELWNQIDLKEKTIEHMSQELEKKSKELEDAQRHTEEKDDALFRQLQMLKSEIRKLMTEHVTEMMMQKNNKRGDLDEKEMTLAGLLSEVETFKIQHNELKHSLHKEQIEKENMKKKISHLQGEMKKKEAELAILEKKLKNNRGQAAVTHAKVTSRDNELAAPPSSTKANVKLKMESVTTKGTNATSTAVSKSERGRVTESDENKISLAPHRSGVETSSANELATLDYNDDCECNAKDLFTEVAMLKERNKSMENELKDMQERYSEISLKFAEVESERQQLVMTVRNLKNGKKN</sequence>
<name>A0ACB9PT72_BAUVA</name>
<protein>
    <submittedName>
        <fullName evidence="1">Uncharacterized protein</fullName>
    </submittedName>
</protein>
<organism evidence="1 2">
    <name type="scientific">Bauhinia variegata</name>
    <name type="common">Purple orchid tree</name>
    <name type="synonym">Phanera variegata</name>
    <dbReference type="NCBI Taxonomy" id="167791"/>
    <lineage>
        <taxon>Eukaryota</taxon>
        <taxon>Viridiplantae</taxon>
        <taxon>Streptophyta</taxon>
        <taxon>Embryophyta</taxon>
        <taxon>Tracheophyta</taxon>
        <taxon>Spermatophyta</taxon>
        <taxon>Magnoliopsida</taxon>
        <taxon>eudicotyledons</taxon>
        <taxon>Gunneridae</taxon>
        <taxon>Pentapetalae</taxon>
        <taxon>rosids</taxon>
        <taxon>fabids</taxon>
        <taxon>Fabales</taxon>
        <taxon>Fabaceae</taxon>
        <taxon>Cercidoideae</taxon>
        <taxon>Cercideae</taxon>
        <taxon>Bauhiniinae</taxon>
        <taxon>Bauhinia</taxon>
    </lineage>
</organism>
<dbReference type="Proteomes" id="UP000828941">
    <property type="component" value="Chromosome 3"/>
</dbReference>